<evidence type="ECO:0000313" key="6">
    <source>
        <dbReference type="EMBL" id="MBM2615814.1"/>
    </source>
</evidence>
<evidence type="ECO:0000256" key="5">
    <source>
        <dbReference type="SAM" id="SignalP"/>
    </source>
</evidence>
<dbReference type="EMBL" id="JAENHP010000002">
    <property type="protein sequence ID" value="MBM2615814.1"/>
    <property type="molecule type" value="Genomic_DNA"/>
</dbReference>
<proteinExistence type="inferred from homology"/>
<dbReference type="InterPro" id="IPR050490">
    <property type="entry name" value="Bact_solute-bd_prot1"/>
</dbReference>
<keyword evidence="4 5" id="KW-0732">Signal</keyword>
<keyword evidence="7" id="KW-1185">Reference proteome</keyword>
<feature type="signal peptide" evidence="5">
    <location>
        <begin position="1"/>
        <end position="21"/>
    </location>
</feature>
<comment type="similarity">
    <text evidence="2">Belongs to the bacterial solute-binding protein 1 family.</text>
</comment>
<dbReference type="InterPro" id="IPR006059">
    <property type="entry name" value="SBP"/>
</dbReference>
<dbReference type="RefSeq" id="WP_203375666.1">
    <property type="nucleotide sequence ID" value="NZ_JAENHP010000002.1"/>
</dbReference>
<dbReference type="CDD" id="cd13585">
    <property type="entry name" value="PBP2_TMBP_like"/>
    <property type="match status" value="1"/>
</dbReference>
<feature type="chain" id="PRO_5047093214" evidence="5">
    <location>
        <begin position="22"/>
        <end position="447"/>
    </location>
</feature>
<evidence type="ECO:0000256" key="3">
    <source>
        <dbReference type="ARBA" id="ARBA00022448"/>
    </source>
</evidence>
<dbReference type="PROSITE" id="PS51318">
    <property type="entry name" value="TAT"/>
    <property type="match status" value="1"/>
</dbReference>
<gene>
    <name evidence="6" type="ORF">JIG36_09625</name>
</gene>
<reference evidence="6 7" key="1">
    <citation type="submission" date="2021-01" db="EMBL/GenBank/DDBJ databases">
        <title>Actinoplanes sp. nov. LDG1-06 isolated from lichen.</title>
        <authorList>
            <person name="Saeng-In P."/>
            <person name="Phongsopitanun W."/>
            <person name="Kanchanasin P."/>
            <person name="Yuki M."/>
            <person name="Kudo T."/>
            <person name="Ohkuma M."/>
            <person name="Tanasupawat S."/>
        </authorList>
    </citation>
    <scope>NUCLEOTIDE SEQUENCE [LARGE SCALE GENOMIC DNA]</scope>
    <source>
        <strain evidence="6 7">LDG1-06</strain>
    </source>
</reference>
<name>A0ABS2A988_9ACTN</name>
<dbReference type="PANTHER" id="PTHR43649">
    <property type="entry name" value="ARABINOSE-BINDING PROTEIN-RELATED"/>
    <property type="match status" value="1"/>
</dbReference>
<dbReference type="Pfam" id="PF01547">
    <property type="entry name" value="SBP_bac_1"/>
    <property type="match status" value="1"/>
</dbReference>
<comment type="caution">
    <text evidence="6">The sequence shown here is derived from an EMBL/GenBank/DDBJ whole genome shotgun (WGS) entry which is preliminary data.</text>
</comment>
<dbReference type="PROSITE" id="PS51257">
    <property type="entry name" value="PROKAR_LIPOPROTEIN"/>
    <property type="match status" value="1"/>
</dbReference>
<dbReference type="PANTHER" id="PTHR43649:SF31">
    <property type="entry name" value="SN-GLYCEROL-3-PHOSPHATE-BINDING PERIPLASMIC PROTEIN UGPB"/>
    <property type="match status" value="1"/>
</dbReference>
<evidence type="ECO:0000256" key="4">
    <source>
        <dbReference type="ARBA" id="ARBA00022729"/>
    </source>
</evidence>
<organism evidence="6 7">
    <name type="scientific">Paractinoplanes ovalisporus</name>
    <dbReference type="NCBI Taxonomy" id="2810368"/>
    <lineage>
        <taxon>Bacteria</taxon>
        <taxon>Bacillati</taxon>
        <taxon>Actinomycetota</taxon>
        <taxon>Actinomycetes</taxon>
        <taxon>Micromonosporales</taxon>
        <taxon>Micromonosporaceae</taxon>
        <taxon>Paractinoplanes</taxon>
    </lineage>
</organism>
<evidence type="ECO:0000256" key="2">
    <source>
        <dbReference type="ARBA" id="ARBA00008520"/>
    </source>
</evidence>
<evidence type="ECO:0000256" key="1">
    <source>
        <dbReference type="ARBA" id="ARBA00004196"/>
    </source>
</evidence>
<accession>A0ABS2A988</accession>
<keyword evidence="3" id="KW-0813">Transport</keyword>
<dbReference type="Proteomes" id="UP000632138">
    <property type="component" value="Unassembled WGS sequence"/>
</dbReference>
<protein>
    <submittedName>
        <fullName evidence="6">Sugar ABC transporter substrate-binding protein</fullName>
    </submittedName>
</protein>
<dbReference type="Gene3D" id="3.40.190.10">
    <property type="entry name" value="Periplasmic binding protein-like II"/>
    <property type="match status" value="1"/>
</dbReference>
<dbReference type="InterPro" id="IPR006311">
    <property type="entry name" value="TAT_signal"/>
</dbReference>
<sequence>MTTRRTLLAGAAGAGALTALAACGGGSDDTTSSQPLTASSSSGPLTGSLTIWSRSGDLFKVFDAAIKKFTAANPGVTVDHQAVDIDAKLANTLISGAGVPDGSFWDDAKIAGQAEHLYDLTSLIAPYRDQIAPQKLSVNTVDGKVYGVPWDLNPGLLYYREDLLQDASIDPAGLATYDDLLTAGRKLQERNAKAKPIHLDADPFLGQLWLEMLANQQGTSLSDDQGKLRLDSEEYRRIFTWIKSAVDDKLVTHTPYLKPADIAALEDGTQAFVPWAIWFDFAPQTLLSKTKGKWRAAPLPAWTAGGARSGAMGGSSFVIPAKAKNPELAWRLYEFLTVKDEGIQAVYGPSDTYPGGLNTSVPAFLPALDAAKPLFQPVEALGGQDLWKVAVDASKTIPAAAPIPAWWAKSVDYLGNNVQRLIQGQMSVDDVIGESTKQIQRNLVDRA</sequence>
<dbReference type="SUPFAM" id="SSF53850">
    <property type="entry name" value="Periplasmic binding protein-like II"/>
    <property type="match status" value="1"/>
</dbReference>
<comment type="subcellular location">
    <subcellularLocation>
        <location evidence="1">Cell envelope</location>
    </subcellularLocation>
</comment>
<evidence type="ECO:0000313" key="7">
    <source>
        <dbReference type="Proteomes" id="UP000632138"/>
    </source>
</evidence>